<evidence type="ECO:0000259" key="1">
    <source>
        <dbReference type="Pfam" id="PF12680"/>
    </source>
</evidence>
<dbReference type="RefSeq" id="WP_275768853.1">
    <property type="nucleotide sequence ID" value="NZ_BAABDE010000039.1"/>
</dbReference>
<feature type="domain" description="SnoaL-like" evidence="1">
    <location>
        <begin position="14"/>
        <end position="109"/>
    </location>
</feature>
<gene>
    <name evidence="2" type="ORF">GCM10022403_086270</name>
</gene>
<evidence type="ECO:0000313" key="2">
    <source>
        <dbReference type="EMBL" id="GAA3840786.1"/>
    </source>
</evidence>
<evidence type="ECO:0000313" key="3">
    <source>
        <dbReference type="Proteomes" id="UP001501009"/>
    </source>
</evidence>
<dbReference type="InterPro" id="IPR037401">
    <property type="entry name" value="SnoaL-like"/>
</dbReference>
<protein>
    <submittedName>
        <fullName evidence="2">Nuclear transport factor 2 family protein</fullName>
    </submittedName>
</protein>
<dbReference type="Gene3D" id="3.10.450.50">
    <property type="match status" value="1"/>
</dbReference>
<dbReference type="EMBL" id="BAABDE010000039">
    <property type="protein sequence ID" value="GAA3840786.1"/>
    <property type="molecule type" value="Genomic_DNA"/>
</dbReference>
<comment type="caution">
    <text evidence="2">The sequence shown here is derived from an EMBL/GenBank/DDBJ whole genome shotgun (WGS) entry which is preliminary data.</text>
</comment>
<dbReference type="Pfam" id="PF12680">
    <property type="entry name" value="SnoaL_2"/>
    <property type="match status" value="1"/>
</dbReference>
<proteinExistence type="predicted"/>
<name>A0ABP7JD30_9ACTN</name>
<dbReference type="SUPFAM" id="SSF54427">
    <property type="entry name" value="NTF2-like"/>
    <property type="match status" value="1"/>
</dbReference>
<dbReference type="InterPro" id="IPR032710">
    <property type="entry name" value="NTF2-like_dom_sf"/>
</dbReference>
<accession>A0ABP7JD30</accession>
<dbReference type="Proteomes" id="UP001501009">
    <property type="component" value="Unassembled WGS sequence"/>
</dbReference>
<keyword evidence="3" id="KW-1185">Reference proteome</keyword>
<organism evidence="2 3">
    <name type="scientific">Streptomyces coacervatus</name>
    <dbReference type="NCBI Taxonomy" id="647381"/>
    <lineage>
        <taxon>Bacteria</taxon>
        <taxon>Bacillati</taxon>
        <taxon>Actinomycetota</taxon>
        <taxon>Actinomycetes</taxon>
        <taxon>Kitasatosporales</taxon>
        <taxon>Streptomycetaceae</taxon>
        <taxon>Streptomyces</taxon>
    </lineage>
</organism>
<reference evidence="3" key="1">
    <citation type="journal article" date="2019" name="Int. J. Syst. Evol. Microbiol.">
        <title>The Global Catalogue of Microorganisms (GCM) 10K type strain sequencing project: providing services to taxonomists for standard genome sequencing and annotation.</title>
        <authorList>
            <consortium name="The Broad Institute Genomics Platform"/>
            <consortium name="The Broad Institute Genome Sequencing Center for Infectious Disease"/>
            <person name="Wu L."/>
            <person name="Ma J."/>
        </authorList>
    </citation>
    <scope>NUCLEOTIDE SEQUENCE [LARGE SCALE GENOMIC DNA]</scope>
    <source>
        <strain evidence="3">JCM 17138</strain>
    </source>
</reference>
<sequence>MTDDASIERNKQVVEAFVNDVAIAKRLDRLDDLVAVDYVQHNPHAGQGREGVREYFAGFHRAREKDLDPSGTIEVHLIGEGDLVVRHEIRVNGLHIDIWRVRDGMLQEHWDAWRSAPGYDPPAGS</sequence>